<accession>A0A1J5R2R0</accession>
<gene>
    <name evidence="2" type="ORF">GALL_357780</name>
</gene>
<proteinExistence type="predicted"/>
<feature type="region of interest" description="Disordered" evidence="1">
    <location>
        <begin position="29"/>
        <end position="51"/>
    </location>
</feature>
<feature type="compositionally biased region" description="Low complexity" evidence="1">
    <location>
        <begin position="31"/>
        <end position="47"/>
    </location>
</feature>
<dbReference type="EMBL" id="MLJW01000804">
    <property type="protein sequence ID" value="OIQ82445.1"/>
    <property type="molecule type" value="Genomic_DNA"/>
</dbReference>
<name>A0A1J5R2R0_9ZZZZ</name>
<feature type="compositionally biased region" description="Low complexity" evidence="1">
    <location>
        <begin position="555"/>
        <end position="575"/>
    </location>
</feature>
<evidence type="ECO:0000313" key="2">
    <source>
        <dbReference type="EMBL" id="OIQ82445.1"/>
    </source>
</evidence>
<feature type="region of interest" description="Disordered" evidence="1">
    <location>
        <begin position="549"/>
        <end position="575"/>
    </location>
</feature>
<comment type="caution">
    <text evidence="2">The sequence shown here is derived from an EMBL/GenBank/DDBJ whole genome shotgun (WGS) entry which is preliminary data.</text>
</comment>
<dbReference type="AlphaFoldDB" id="A0A1J5R2R0"/>
<dbReference type="PROSITE" id="PS51257">
    <property type="entry name" value="PROKAR_LIPOPROTEIN"/>
    <property type="match status" value="1"/>
</dbReference>
<protein>
    <submittedName>
        <fullName evidence="2">Uncharacterized protein</fullName>
    </submittedName>
</protein>
<sequence length="575" mass="56594">MTPNRIPLHALALAACLALGACGGGSGGGTSNAAAGSTSPTGSGSPAQQNFAMKGSAVDGPIANAQITITAGAPLGDAGATTIGTATADASGNYTVTPQLPSGSVPIFANVTDPNNPALKMSSYLGQSDTLASAGALDSSKVPNLNVTPITTAALAVYAQLNADDYAKLSPSIYADAVTAYNSTVVSIASAIKAVGDNLCKPSSEVSSTIGLASQIARTSAAANGPATALSTAINTLGSDCSSVLTELPNLVTGDPSYANQLTYGTGVPHPTSVVVPGTYTLAGVAMQNGLSPEVDISSLATAAHEIPADVVTDTQVTIGSDGTISSTDGRVTGITKGPLIYLTLSDPGSGVTYDLKGTIQPLPSASVNGTAYSVRTSGTYPSAPGGPPLLARFDAVLAAPSANPIWNGTATKATASAEQVDCTAPQMPLRLDVFGPDAGSFGMCLSSTPTSWTFAAAQPSSIDVVLGLLSGGTVQPPSLSAGTWTELSDTPFILSLGKSSITLGGRSFSGTGYHVMGSRSLMLSASSGASTSAADNILIAMHGPVLDSPPPLPSASSASAAGASADPAQSDAQP</sequence>
<reference evidence="2" key="1">
    <citation type="submission" date="2016-10" db="EMBL/GenBank/DDBJ databases">
        <title>Sequence of Gallionella enrichment culture.</title>
        <authorList>
            <person name="Poehlein A."/>
            <person name="Muehling M."/>
            <person name="Daniel R."/>
        </authorList>
    </citation>
    <scope>NUCLEOTIDE SEQUENCE</scope>
</reference>
<organism evidence="2">
    <name type="scientific">mine drainage metagenome</name>
    <dbReference type="NCBI Taxonomy" id="410659"/>
    <lineage>
        <taxon>unclassified sequences</taxon>
        <taxon>metagenomes</taxon>
        <taxon>ecological metagenomes</taxon>
    </lineage>
</organism>
<evidence type="ECO:0000256" key="1">
    <source>
        <dbReference type="SAM" id="MobiDB-lite"/>
    </source>
</evidence>